<keyword evidence="2" id="KW-1185">Reference proteome</keyword>
<dbReference type="EMBL" id="JARJCM010000269">
    <property type="protein sequence ID" value="KAJ7020272.1"/>
    <property type="molecule type" value="Genomic_DNA"/>
</dbReference>
<gene>
    <name evidence="1" type="ORF">C8F04DRAFT_1144902</name>
</gene>
<accession>A0AAD6WPC1</accession>
<proteinExistence type="predicted"/>
<evidence type="ECO:0000313" key="1">
    <source>
        <dbReference type="EMBL" id="KAJ7020272.1"/>
    </source>
</evidence>
<dbReference type="AlphaFoldDB" id="A0AAD6WPC1"/>
<name>A0AAD6WPC1_9AGAR</name>
<protein>
    <submittedName>
        <fullName evidence="1">Uncharacterized protein</fullName>
    </submittedName>
</protein>
<reference evidence="1" key="1">
    <citation type="submission" date="2023-03" db="EMBL/GenBank/DDBJ databases">
        <title>Massive genome expansion in bonnet fungi (Mycena s.s.) driven by repeated elements and novel gene families across ecological guilds.</title>
        <authorList>
            <consortium name="Lawrence Berkeley National Laboratory"/>
            <person name="Harder C.B."/>
            <person name="Miyauchi S."/>
            <person name="Viragh M."/>
            <person name="Kuo A."/>
            <person name="Thoen E."/>
            <person name="Andreopoulos B."/>
            <person name="Lu D."/>
            <person name="Skrede I."/>
            <person name="Drula E."/>
            <person name="Henrissat B."/>
            <person name="Morin E."/>
            <person name="Kohler A."/>
            <person name="Barry K."/>
            <person name="LaButti K."/>
            <person name="Morin E."/>
            <person name="Salamov A."/>
            <person name="Lipzen A."/>
            <person name="Mereny Z."/>
            <person name="Hegedus B."/>
            <person name="Baldrian P."/>
            <person name="Stursova M."/>
            <person name="Weitz H."/>
            <person name="Taylor A."/>
            <person name="Grigoriev I.V."/>
            <person name="Nagy L.G."/>
            <person name="Martin F."/>
            <person name="Kauserud H."/>
        </authorList>
    </citation>
    <scope>NUCLEOTIDE SEQUENCE</scope>
    <source>
        <strain evidence="1">CBHHK200</strain>
    </source>
</reference>
<evidence type="ECO:0000313" key="2">
    <source>
        <dbReference type="Proteomes" id="UP001218188"/>
    </source>
</evidence>
<organism evidence="1 2">
    <name type="scientific">Mycena alexandri</name>
    <dbReference type="NCBI Taxonomy" id="1745969"/>
    <lineage>
        <taxon>Eukaryota</taxon>
        <taxon>Fungi</taxon>
        <taxon>Dikarya</taxon>
        <taxon>Basidiomycota</taxon>
        <taxon>Agaricomycotina</taxon>
        <taxon>Agaricomycetes</taxon>
        <taxon>Agaricomycetidae</taxon>
        <taxon>Agaricales</taxon>
        <taxon>Marasmiineae</taxon>
        <taxon>Mycenaceae</taxon>
        <taxon>Mycena</taxon>
    </lineage>
</organism>
<dbReference type="Proteomes" id="UP001218188">
    <property type="component" value="Unassembled WGS sequence"/>
</dbReference>
<comment type="caution">
    <text evidence="1">The sequence shown here is derived from an EMBL/GenBank/DDBJ whole genome shotgun (WGS) entry which is preliminary data.</text>
</comment>
<dbReference type="SUPFAM" id="SSF52047">
    <property type="entry name" value="RNI-like"/>
    <property type="match status" value="1"/>
</dbReference>
<sequence>MFSSAQCTRLEYLKVSLRESSLLVIEECPMPFLRHLDLEFEWESSPEPVVFLDVPLLRSAVLNENALYAVVLPWAQLTELTLHNVFPEETPAVLQLTSNLVYFKSALINNGFPDCPDVTLLCLESLALTLRRTIDYHPSEISGYLETFVVPTLRHLQVDEHFLGREPIHSLMMFVSKSGCTLERIYVSGKRRRLSHDVYRRAFPSVELSFDEFYVGEGLQNDSDAEYDSDSE</sequence>